<gene>
    <name evidence="14" type="primary">surA</name>
    <name evidence="14" type="ORF">Lisr_0803</name>
</gene>
<evidence type="ECO:0000256" key="6">
    <source>
        <dbReference type="ARBA" id="ARBA00023136"/>
    </source>
</evidence>
<evidence type="ECO:0000259" key="13">
    <source>
        <dbReference type="PROSITE" id="PS50198"/>
    </source>
</evidence>
<dbReference type="RefSeq" id="WP_058501178.1">
    <property type="nucleotide sequence ID" value="NZ_CAAAJA010000017.1"/>
</dbReference>
<dbReference type="InterPro" id="IPR027304">
    <property type="entry name" value="Trigger_fact/SurA_dom_sf"/>
</dbReference>
<keyword evidence="11 14" id="KW-0413">Isomerase</keyword>
<dbReference type="GO" id="GO:0003755">
    <property type="term" value="F:peptidyl-prolyl cis-trans isomerase activity"/>
    <property type="evidence" value="ECO:0007669"/>
    <property type="project" value="UniProtKB-KW"/>
</dbReference>
<dbReference type="Pfam" id="PF13624">
    <property type="entry name" value="SurA_N_3"/>
    <property type="match status" value="1"/>
</dbReference>
<evidence type="ECO:0000256" key="4">
    <source>
        <dbReference type="ARBA" id="ARBA00022692"/>
    </source>
</evidence>
<dbReference type="GO" id="GO:0005886">
    <property type="term" value="C:plasma membrane"/>
    <property type="evidence" value="ECO:0007669"/>
    <property type="project" value="UniProtKB-SubCell"/>
</dbReference>
<comment type="subcellular location">
    <subcellularLocation>
        <location evidence="1">Cell inner membrane</location>
        <topology evidence="1">Single-pass type II membrane protein</topology>
        <orientation evidence="1">Periplasmic side</orientation>
    </subcellularLocation>
</comment>
<evidence type="ECO:0000256" key="11">
    <source>
        <dbReference type="PROSITE-ProRule" id="PRU00278"/>
    </source>
</evidence>
<name>A0A0W0WBN6_9GAMM</name>
<evidence type="ECO:0000256" key="10">
    <source>
        <dbReference type="ARBA" id="ARBA00042775"/>
    </source>
</evidence>
<dbReference type="Gene3D" id="1.10.4030.10">
    <property type="entry name" value="Porin chaperone SurA, peptide-binding domain"/>
    <property type="match status" value="1"/>
</dbReference>
<evidence type="ECO:0000313" key="14">
    <source>
        <dbReference type="EMBL" id="KTD29743.1"/>
    </source>
</evidence>
<evidence type="ECO:0000256" key="3">
    <source>
        <dbReference type="ARBA" id="ARBA00022519"/>
    </source>
</evidence>
<dbReference type="Proteomes" id="UP000054761">
    <property type="component" value="Unassembled WGS sequence"/>
</dbReference>
<proteinExistence type="inferred from homology"/>
<keyword evidence="7" id="KW-0143">Chaperone</keyword>
<sequence>MLQKLNERIQGLIAWLIIILIAITFTLFGVDYYLQSRQAADVKAVVNDESIKYQAFETNYRRARAQRDSAQITLEEDKRLQKNVLEQMVVNTVSVQAARKNGFEVGVEQANAAIVNIPQFQEDGRFSRERYQMALSGALFTPETFQKEVKQGMLLNQQRFAFIGTSFALPGEIRQFVRLFMQTRTYDYLLIPYALFSDKINISEEDVQNYYKKHQNQFKTKEKVSLNYIELSMKNIKADIEISDAEARRYYEENKNNYLKPAQWRVSHILFAVPEGADPEDIKKIKVKAEEAYDVLKKNPGQFSEWVKRVSDDKLSLKDDGILPWLVAGQTEYDKTLVQLTQQDQISAPVRTSYGFEIFKLLDYKPASVVSFNKVKKTIKEQLITEAAQAKYNRTLEALSDLSYQNPDSLKPVADELNLPVRSTQPFGRQGGDTSLTQNKSVINAAFSHDVLVLGNNSDPIQVDDDSVIVLRVQKHLKPVQLPLTAVKNQIETKLIKQKAIDKAKQLGEVLLTADNKTEKQLTDKYQLNWHNVIKASRETEQVNSIINNIAFSISKTDKKNGHLLSSGNYALVHLKSINDGKMTDLDKEQQKSIAQQIEASYGMTAYDLYVNSLLKKADIKRH</sequence>
<keyword evidence="15" id="KW-1185">Reference proteome</keyword>
<dbReference type="PATRIC" id="fig|454.4.peg.865"/>
<dbReference type="AlphaFoldDB" id="A0A0W0WBN6"/>
<reference evidence="14 15" key="1">
    <citation type="submission" date="2015-11" db="EMBL/GenBank/DDBJ databases">
        <title>Genomic analysis of 38 Legionella species identifies large and diverse effector repertoires.</title>
        <authorList>
            <person name="Burstein D."/>
            <person name="Amaro F."/>
            <person name="Zusman T."/>
            <person name="Lifshitz Z."/>
            <person name="Cohen O."/>
            <person name="Gilbert J.A."/>
            <person name="Pupko T."/>
            <person name="Shuman H.A."/>
            <person name="Segal G."/>
        </authorList>
    </citation>
    <scope>NUCLEOTIDE SEQUENCE [LARGE SCALE GENOMIC DNA]</scope>
    <source>
        <strain evidence="14 15">Bercovier 4</strain>
    </source>
</reference>
<dbReference type="SUPFAM" id="SSF109998">
    <property type="entry name" value="Triger factor/SurA peptide-binding domain-like"/>
    <property type="match status" value="1"/>
</dbReference>
<keyword evidence="11" id="KW-0697">Rotamase</keyword>
<dbReference type="Pfam" id="PF00639">
    <property type="entry name" value="Rotamase"/>
    <property type="match status" value="1"/>
</dbReference>
<dbReference type="SUPFAM" id="SSF54534">
    <property type="entry name" value="FKBP-like"/>
    <property type="match status" value="1"/>
</dbReference>
<accession>A0A0W0WBN6</accession>
<keyword evidence="6 12" id="KW-0472">Membrane</keyword>
<evidence type="ECO:0000256" key="5">
    <source>
        <dbReference type="ARBA" id="ARBA00022989"/>
    </source>
</evidence>
<comment type="caution">
    <text evidence="14">The sequence shown here is derived from an EMBL/GenBank/DDBJ whole genome shotgun (WGS) entry which is preliminary data.</text>
</comment>
<comment type="similarity">
    <text evidence="8">Belongs to the PpiD chaperone family.</text>
</comment>
<dbReference type="InterPro" id="IPR000297">
    <property type="entry name" value="PPIase_PpiC"/>
</dbReference>
<dbReference type="STRING" id="454.Lisr_0803"/>
<dbReference type="Gene3D" id="3.10.50.40">
    <property type="match status" value="1"/>
</dbReference>
<dbReference type="InterPro" id="IPR046357">
    <property type="entry name" value="PPIase_dom_sf"/>
</dbReference>
<evidence type="ECO:0000256" key="9">
    <source>
        <dbReference type="ARBA" id="ARBA00040743"/>
    </source>
</evidence>
<feature type="domain" description="PpiC" evidence="13">
    <location>
        <begin position="261"/>
        <end position="363"/>
    </location>
</feature>
<keyword evidence="3" id="KW-0997">Cell inner membrane</keyword>
<keyword evidence="4 12" id="KW-0812">Transmembrane</keyword>
<dbReference type="EMBL" id="LNYH01000038">
    <property type="protein sequence ID" value="KTD29743.1"/>
    <property type="molecule type" value="Genomic_DNA"/>
</dbReference>
<protein>
    <recommendedName>
        <fullName evidence="9">Periplasmic chaperone PpiD</fullName>
    </recommendedName>
    <alternativeName>
        <fullName evidence="10">Periplasmic folding chaperone</fullName>
    </alternativeName>
</protein>
<evidence type="ECO:0000256" key="12">
    <source>
        <dbReference type="SAM" id="Phobius"/>
    </source>
</evidence>
<feature type="transmembrane region" description="Helical" evidence="12">
    <location>
        <begin position="12"/>
        <end position="34"/>
    </location>
</feature>
<dbReference type="PANTHER" id="PTHR47529:SF1">
    <property type="entry name" value="PERIPLASMIC CHAPERONE PPID"/>
    <property type="match status" value="1"/>
</dbReference>
<keyword evidence="5 12" id="KW-1133">Transmembrane helix</keyword>
<evidence type="ECO:0000256" key="2">
    <source>
        <dbReference type="ARBA" id="ARBA00022475"/>
    </source>
</evidence>
<dbReference type="PANTHER" id="PTHR47529">
    <property type="entry name" value="PEPTIDYL-PROLYL CIS-TRANS ISOMERASE D"/>
    <property type="match status" value="1"/>
</dbReference>
<organism evidence="14 15">
    <name type="scientific">Legionella israelensis</name>
    <dbReference type="NCBI Taxonomy" id="454"/>
    <lineage>
        <taxon>Bacteria</taxon>
        <taxon>Pseudomonadati</taxon>
        <taxon>Pseudomonadota</taxon>
        <taxon>Gammaproteobacteria</taxon>
        <taxon>Legionellales</taxon>
        <taxon>Legionellaceae</taxon>
        <taxon>Legionella</taxon>
    </lineage>
</organism>
<dbReference type="PROSITE" id="PS50198">
    <property type="entry name" value="PPIC_PPIASE_2"/>
    <property type="match status" value="1"/>
</dbReference>
<keyword evidence="2" id="KW-1003">Cell membrane</keyword>
<evidence type="ECO:0000256" key="7">
    <source>
        <dbReference type="ARBA" id="ARBA00023186"/>
    </source>
</evidence>
<evidence type="ECO:0000256" key="1">
    <source>
        <dbReference type="ARBA" id="ARBA00004382"/>
    </source>
</evidence>
<dbReference type="InterPro" id="IPR052029">
    <property type="entry name" value="PpiD_chaperone"/>
</dbReference>
<dbReference type="OrthoDB" id="9812372at2"/>
<evidence type="ECO:0000313" key="15">
    <source>
        <dbReference type="Proteomes" id="UP000054761"/>
    </source>
</evidence>
<evidence type="ECO:0000256" key="8">
    <source>
        <dbReference type="ARBA" id="ARBA00038408"/>
    </source>
</evidence>